<dbReference type="PANTHER" id="PTHR39210">
    <property type="entry name" value="HEPARIN-SULFATE LYASE"/>
    <property type="match status" value="1"/>
</dbReference>
<dbReference type="PANTHER" id="PTHR39210:SF1">
    <property type="entry name" value="HEPARIN-SULFATE LYASE"/>
    <property type="match status" value="1"/>
</dbReference>
<name>A0A2D0NJF6_FLAN2</name>
<keyword evidence="2" id="KW-0732">Signal</keyword>
<sequence>MVATLRRYYNTLRYLKWKQIRYQVYYKLLDHLPLQPDYSEVTVPIERSATVELHLQDSIPAAVSYLGLGHFRFLNVDHRFEEEIDWNLDVYGKLWTYNLNYFEFLGQADMTDAVGFRLIRDFIRKEELIKDGLEPFPISLRVVNWIKFLSKYRLRDAETDRSLYRQIQYLRKRLEFHLLGNHLLENAFALLFGGAYFGDPDLIREGRKLLTAELDEQILPDGAHFELSPMYHQLMLFRVLDSINLVEAHPALFQSDLLPFLKEKAQKMLGWLAQMTFTDGTVPGFNDTAPGIAPDTDALSWYGQQLQCPAGQSALAESGYRKFSRDSYECIVDAGRIGPDYLPGHAHCDTLSFVLHHRGKPLIVDTGISTYEKNKRRTAERSTAAHNTVIVGETEQSEVWGGFRVARRAGISSLKVSTDQLTAEHDGFRRIGETHRRSFHFSDQVITIEDATLGKKRARAFLHFHPDVSVQLRGNELTWAFGKLHFDKAEKVVSTVYEYAAGFNQRVKATRIIIHFSDRLTTKILLH</sequence>
<accession>A0A2D0NJF6</accession>
<gene>
    <name evidence="7" type="ORF">CRP01_01360</name>
</gene>
<evidence type="ECO:0000256" key="4">
    <source>
        <dbReference type="ARBA" id="ARBA00023239"/>
    </source>
</evidence>
<dbReference type="Gene3D" id="2.70.98.70">
    <property type="match status" value="1"/>
</dbReference>
<dbReference type="Pfam" id="PF16889">
    <property type="entry name" value="Hepar_II_III_N"/>
    <property type="match status" value="1"/>
</dbReference>
<dbReference type="GO" id="GO:0016829">
    <property type="term" value="F:lyase activity"/>
    <property type="evidence" value="ECO:0007669"/>
    <property type="project" value="UniProtKB-KW"/>
</dbReference>
<dbReference type="AlphaFoldDB" id="A0A2D0NJF6"/>
<organism evidence="7 8">
    <name type="scientific">Flavilitoribacter nigricans (strain ATCC 23147 / DSM 23189 / NBRC 102662 / NCIMB 1420 / SS-2)</name>
    <name type="common">Lewinella nigricans</name>
    <dbReference type="NCBI Taxonomy" id="1122177"/>
    <lineage>
        <taxon>Bacteria</taxon>
        <taxon>Pseudomonadati</taxon>
        <taxon>Bacteroidota</taxon>
        <taxon>Saprospiria</taxon>
        <taxon>Saprospirales</taxon>
        <taxon>Lewinellaceae</taxon>
        <taxon>Flavilitoribacter</taxon>
    </lineage>
</organism>
<dbReference type="Gene3D" id="1.50.10.100">
    <property type="entry name" value="Chondroitin AC/alginate lyase"/>
    <property type="match status" value="1"/>
</dbReference>
<evidence type="ECO:0000256" key="2">
    <source>
        <dbReference type="ARBA" id="ARBA00022729"/>
    </source>
</evidence>
<dbReference type="EMBL" id="PDUD01000001">
    <property type="protein sequence ID" value="PHN08587.1"/>
    <property type="molecule type" value="Genomic_DNA"/>
</dbReference>
<evidence type="ECO:0000259" key="5">
    <source>
        <dbReference type="Pfam" id="PF07940"/>
    </source>
</evidence>
<dbReference type="RefSeq" id="WP_099148177.1">
    <property type="nucleotide sequence ID" value="NZ_PDUD01000001.1"/>
</dbReference>
<comment type="subcellular location">
    <subcellularLocation>
        <location evidence="1">Periplasm</location>
    </subcellularLocation>
</comment>
<dbReference type="Proteomes" id="UP000223913">
    <property type="component" value="Unassembled WGS sequence"/>
</dbReference>
<dbReference type="Pfam" id="PF07940">
    <property type="entry name" value="Hepar_II_III_C"/>
    <property type="match status" value="1"/>
</dbReference>
<keyword evidence="3" id="KW-0574">Periplasm</keyword>
<evidence type="ECO:0000259" key="6">
    <source>
        <dbReference type="Pfam" id="PF16889"/>
    </source>
</evidence>
<evidence type="ECO:0000313" key="7">
    <source>
        <dbReference type="EMBL" id="PHN08587.1"/>
    </source>
</evidence>
<protein>
    <submittedName>
        <fullName evidence="7">Uncharacterized protein</fullName>
    </submittedName>
</protein>
<dbReference type="SUPFAM" id="SSF48230">
    <property type="entry name" value="Chondroitin AC/alginate lyase"/>
    <property type="match status" value="1"/>
</dbReference>
<dbReference type="GO" id="GO:0042597">
    <property type="term" value="C:periplasmic space"/>
    <property type="evidence" value="ECO:0007669"/>
    <property type="project" value="UniProtKB-SubCell"/>
</dbReference>
<evidence type="ECO:0000313" key="8">
    <source>
        <dbReference type="Proteomes" id="UP000223913"/>
    </source>
</evidence>
<keyword evidence="8" id="KW-1185">Reference proteome</keyword>
<feature type="domain" description="Heparin-sulfate lyase N-terminal" evidence="6">
    <location>
        <begin position="163"/>
        <end position="290"/>
    </location>
</feature>
<dbReference type="InterPro" id="IPR012480">
    <property type="entry name" value="Hepar_II_III_C"/>
</dbReference>
<dbReference type="InterPro" id="IPR031680">
    <property type="entry name" value="Hepar_II_III_N"/>
</dbReference>
<reference evidence="7 8" key="1">
    <citation type="submission" date="2017-10" db="EMBL/GenBank/DDBJ databases">
        <title>The draft genome sequence of Lewinella nigricans NBRC 102662.</title>
        <authorList>
            <person name="Wang K."/>
        </authorList>
    </citation>
    <scope>NUCLEOTIDE SEQUENCE [LARGE SCALE GENOMIC DNA]</scope>
    <source>
        <strain evidence="7 8">NBRC 102662</strain>
    </source>
</reference>
<keyword evidence="4" id="KW-0456">Lyase</keyword>
<comment type="caution">
    <text evidence="7">The sequence shown here is derived from an EMBL/GenBank/DDBJ whole genome shotgun (WGS) entry which is preliminary data.</text>
</comment>
<dbReference type="OrthoDB" id="7335480at2"/>
<feature type="domain" description="Heparinase II/III-like C-terminal" evidence="5">
    <location>
        <begin position="312"/>
        <end position="523"/>
    </location>
</feature>
<evidence type="ECO:0000256" key="3">
    <source>
        <dbReference type="ARBA" id="ARBA00022764"/>
    </source>
</evidence>
<proteinExistence type="predicted"/>
<evidence type="ECO:0000256" key="1">
    <source>
        <dbReference type="ARBA" id="ARBA00004418"/>
    </source>
</evidence>
<dbReference type="InterPro" id="IPR008929">
    <property type="entry name" value="Chondroitin_lyas"/>
</dbReference>